<reference evidence="3 4" key="1">
    <citation type="journal article" date="2019" name="Sci. Rep.">
        <title>Comparative genomics of chytrid fungi reveal insights into the obligate biotrophic and pathogenic lifestyle of Synchytrium endobioticum.</title>
        <authorList>
            <person name="van de Vossenberg B.T.L.H."/>
            <person name="Warris S."/>
            <person name="Nguyen H.D.T."/>
            <person name="van Gent-Pelzer M.P.E."/>
            <person name="Joly D.L."/>
            <person name="van de Geest H.C."/>
            <person name="Bonants P.J.M."/>
            <person name="Smith D.S."/>
            <person name="Levesque C.A."/>
            <person name="van der Lee T.A.J."/>
        </authorList>
    </citation>
    <scope>NUCLEOTIDE SEQUENCE [LARGE SCALE GENOMIC DNA]</scope>
    <source>
        <strain evidence="3 4">CBS 675.73</strain>
    </source>
</reference>
<evidence type="ECO:0000259" key="2">
    <source>
        <dbReference type="Pfam" id="PF12776"/>
    </source>
</evidence>
<protein>
    <recommendedName>
        <fullName evidence="2">Myb/SANT-like domain-containing protein</fullName>
    </recommendedName>
</protein>
<feature type="region of interest" description="Disordered" evidence="1">
    <location>
        <begin position="142"/>
        <end position="173"/>
    </location>
</feature>
<evidence type="ECO:0000256" key="1">
    <source>
        <dbReference type="SAM" id="MobiDB-lite"/>
    </source>
</evidence>
<comment type="caution">
    <text evidence="3">The sequence shown here is derived from an EMBL/GenBank/DDBJ whole genome shotgun (WGS) entry which is preliminary data.</text>
</comment>
<dbReference type="STRING" id="246404.A0A507CWV0"/>
<dbReference type="InterPro" id="IPR024752">
    <property type="entry name" value="Myb/SANT-like_dom"/>
</dbReference>
<keyword evidence="4" id="KW-1185">Reference proteome</keyword>
<evidence type="ECO:0000313" key="3">
    <source>
        <dbReference type="EMBL" id="TPX43605.1"/>
    </source>
</evidence>
<dbReference type="PANTHER" id="PTHR47072">
    <property type="match status" value="1"/>
</dbReference>
<gene>
    <name evidence="3" type="ORF">CcCBS67573_g10447</name>
</gene>
<dbReference type="Pfam" id="PF12776">
    <property type="entry name" value="Myb_DNA-bind_3"/>
    <property type="match status" value="1"/>
</dbReference>
<accession>A0A507CWV0</accession>
<evidence type="ECO:0000313" key="4">
    <source>
        <dbReference type="Proteomes" id="UP000320333"/>
    </source>
</evidence>
<organism evidence="3 4">
    <name type="scientific">Chytriomyces confervae</name>
    <dbReference type="NCBI Taxonomy" id="246404"/>
    <lineage>
        <taxon>Eukaryota</taxon>
        <taxon>Fungi</taxon>
        <taxon>Fungi incertae sedis</taxon>
        <taxon>Chytridiomycota</taxon>
        <taxon>Chytridiomycota incertae sedis</taxon>
        <taxon>Chytridiomycetes</taxon>
        <taxon>Chytridiales</taxon>
        <taxon>Chytriomycetaceae</taxon>
        <taxon>Chytriomyces</taxon>
    </lineage>
</organism>
<dbReference type="AlphaFoldDB" id="A0A507CWV0"/>
<dbReference type="PANTHER" id="PTHR47072:SF4">
    <property type="entry name" value="MYB_SANT-LIKE DOMAIN-CONTAINING PROTEIN"/>
    <property type="match status" value="1"/>
</dbReference>
<feature type="domain" description="Myb/SANT-like" evidence="2">
    <location>
        <begin position="9"/>
        <end position="95"/>
    </location>
</feature>
<proteinExistence type="predicted"/>
<name>A0A507CWV0_9FUNG</name>
<dbReference type="Proteomes" id="UP000320333">
    <property type="component" value="Unassembled WGS sequence"/>
</dbReference>
<sequence>MAPAPKHIWKPEQVTYMLDELLLQVVAGKRSGQMVKKESWAIVMARFIRRFNCPIDLSKMKLKVQSQKSLFQLALRMKKLSGWGWDELKNWPEANPDVMAAFISALKTTEQKSAWDIVKFGLFDFTVLSELFEANLATGDLAKGSNKNHAPDPDPQDDVCSERSSPFPADPLPPVQNSFADIVPTRSANVMGTPASVLGNSAKHSAQSTMIGEHPKQSHTVSAPSSAKAEFQEFNTNMKYVFKQISSGSGSAGNIPPAALLTVQVSEKLNVLLSAYKGEYDGETCEWLNQGLMFKYSDIFYSQPHRAAMFLGTMTDAASVEYLCQLWTSQIAPSIYLVLFV</sequence>
<dbReference type="EMBL" id="QEAP01001546">
    <property type="protein sequence ID" value="TPX43605.1"/>
    <property type="molecule type" value="Genomic_DNA"/>
</dbReference>
<dbReference type="OrthoDB" id="2175195at2759"/>